<dbReference type="PROSITE" id="PS50175">
    <property type="entry name" value="ASP_PROT_RETROV"/>
    <property type="match status" value="1"/>
</dbReference>
<sequence>MVGGAGNDNQTTILLDTGANVSVISELFAKKLRLRAVPNHSRSIDIEGIGKGALTTKRRVLVKVTLERRLVYEFEMSTAMLPRETTLTLLKSKKMEANPVGRRKVPCRSPRGLRVEAHGCADFSLQENRSPAETHALWVRRPEKLISTLLSNRRGDLANVRLTNVAD</sequence>
<reference evidence="2" key="1">
    <citation type="submission" date="2021-01" db="EMBL/GenBank/DDBJ databases">
        <title>Phytophthora aleatoria, a newly-described species from Pinus radiata is distinct from Phytophthora cactorum isolates based on comparative genomics.</title>
        <authorList>
            <person name="Mcdougal R."/>
            <person name="Panda P."/>
            <person name="Williams N."/>
            <person name="Studholme D.J."/>
        </authorList>
    </citation>
    <scope>NUCLEOTIDE SEQUENCE</scope>
    <source>
        <strain evidence="2">NZFS 3830</strain>
    </source>
</reference>
<dbReference type="Proteomes" id="UP000688947">
    <property type="component" value="Unassembled WGS sequence"/>
</dbReference>
<dbReference type="OrthoDB" id="126554at2759"/>
<dbReference type="InterPro" id="IPR001969">
    <property type="entry name" value="Aspartic_peptidase_AS"/>
</dbReference>
<name>A0A8T1TQF3_9STRA</name>
<gene>
    <name evidence="2" type="ORF">JG687_00017814</name>
</gene>
<proteinExistence type="predicted"/>
<dbReference type="Pfam" id="PF13650">
    <property type="entry name" value="Asp_protease_2"/>
    <property type="match status" value="1"/>
</dbReference>
<accession>A0A8T1TQF3</accession>
<protein>
    <recommendedName>
        <fullName evidence="1">Peptidase A2 domain-containing protein</fullName>
    </recommendedName>
</protein>
<dbReference type="GO" id="GO:0004190">
    <property type="term" value="F:aspartic-type endopeptidase activity"/>
    <property type="evidence" value="ECO:0007669"/>
    <property type="project" value="InterPro"/>
</dbReference>
<evidence type="ECO:0000259" key="1">
    <source>
        <dbReference type="PROSITE" id="PS50175"/>
    </source>
</evidence>
<dbReference type="EMBL" id="JAENGZ010002194">
    <property type="protein sequence ID" value="KAG6944529.1"/>
    <property type="molecule type" value="Genomic_DNA"/>
</dbReference>
<dbReference type="PROSITE" id="PS00141">
    <property type="entry name" value="ASP_PROTEASE"/>
    <property type="match status" value="1"/>
</dbReference>
<comment type="caution">
    <text evidence="2">The sequence shown here is derived from an EMBL/GenBank/DDBJ whole genome shotgun (WGS) entry which is preliminary data.</text>
</comment>
<organism evidence="2 3">
    <name type="scientific">Phytophthora cactorum</name>
    <dbReference type="NCBI Taxonomy" id="29920"/>
    <lineage>
        <taxon>Eukaryota</taxon>
        <taxon>Sar</taxon>
        <taxon>Stramenopiles</taxon>
        <taxon>Oomycota</taxon>
        <taxon>Peronosporomycetes</taxon>
        <taxon>Peronosporales</taxon>
        <taxon>Peronosporaceae</taxon>
        <taxon>Phytophthora</taxon>
    </lineage>
</organism>
<evidence type="ECO:0000313" key="3">
    <source>
        <dbReference type="Proteomes" id="UP000688947"/>
    </source>
</evidence>
<evidence type="ECO:0000313" key="2">
    <source>
        <dbReference type="EMBL" id="KAG6944529.1"/>
    </source>
</evidence>
<dbReference type="AlphaFoldDB" id="A0A8T1TQF3"/>
<dbReference type="VEuPathDB" id="FungiDB:PC110_g23382"/>
<feature type="domain" description="Peptidase A2" evidence="1">
    <location>
        <begin position="11"/>
        <end position="104"/>
    </location>
</feature>
<dbReference type="InterPro" id="IPR001995">
    <property type="entry name" value="Peptidase_A2_cat"/>
</dbReference>
<dbReference type="GO" id="GO:0006508">
    <property type="term" value="P:proteolysis"/>
    <property type="evidence" value="ECO:0007669"/>
    <property type="project" value="InterPro"/>
</dbReference>